<dbReference type="AlphaFoldDB" id="A0A1M7PL75"/>
<gene>
    <name evidence="2" type="ORF">SAMN05192549_105187</name>
</gene>
<evidence type="ECO:0000256" key="1">
    <source>
        <dbReference type="SAM" id="MobiDB-lite"/>
    </source>
</evidence>
<feature type="compositionally biased region" description="Low complexity" evidence="1">
    <location>
        <begin position="56"/>
        <end position="65"/>
    </location>
</feature>
<accession>A0A1M7PL75</accession>
<feature type="compositionally biased region" description="Polar residues" evidence="1">
    <location>
        <begin position="123"/>
        <end position="133"/>
    </location>
</feature>
<dbReference type="STRING" id="551987.SAMN05192549_105187"/>
<dbReference type="OrthoDB" id="8914100at2"/>
<name>A0A1M7PL75_9BURK</name>
<feature type="region of interest" description="Disordered" evidence="1">
    <location>
        <begin position="56"/>
        <end position="133"/>
    </location>
</feature>
<dbReference type="Proteomes" id="UP000184339">
    <property type="component" value="Unassembled WGS sequence"/>
</dbReference>
<feature type="compositionally biased region" description="Low complexity" evidence="1">
    <location>
        <begin position="211"/>
        <end position="224"/>
    </location>
</feature>
<evidence type="ECO:0000313" key="2">
    <source>
        <dbReference type="EMBL" id="SHN17962.1"/>
    </source>
</evidence>
<proteinExistence type="predicted"/>
<dbReference type="EMBL" id="FRCX01000005">
    <property type="protein sequence ID" value="SHN17962.1"/>
    <property type="molecule type" value="Genomic_DNA"/>
</dbReference>
<organism evidence="2 3">
    <name type="scientific">Duganella sacchari</name>
    <dbReference type="NCBI Taxonomy" id="551987"/>
    <lineage>
        <taxon>Bacteria</taxon>
        <taxon>Pseudomonadati</taxon>
        <taxon>Pseudomonadota</taxon>
        <taxon>Betaproteobacteria</taxon>
        <taxon>Burkholderiales</taxon>
        <taxon>Oxalobacteraceae</taxon>
        <taxon>Telluria group</taxon>
        <taxon>Duganella</taxon>
    </lineage>
</organism>
<evidence type="ECO:0000313" key="3">
    <source>
        <dbReference type="Proteomes" id="UP000184339"/>
    </source>
</evidence>
<sequence>MKTELDTALTASAPARTASAAADVLAAQQQAWLRVMEQTQCTDWLQHGLLPASARPEVAASAADSSGQARQAASTQQDNRASPAASWPRAMPSHGAQFAAAATARTLATPAASPHTAEGAAPQAQSQHPVQSPHSLVAEGIAAPPALTVPYAGTATLGLPSPAAPGLSGAAAGSAAAALQSMLAASLRELAPQWQAEFSVSVAPPAGATVPGLPGAAAPQAGTPSSQTGPVEEDAAADAPAPLADERPASAPADAGAGAEDTPLRLHAEWSPQGVRIWIGAVRDSQLDANGLTQLRALLQRSCDAQGTPLLALICNGKPVALEATSTRSRNARLPADPSQQAAALAAIQSYSFYQEPA</sequence>
<feature type="compositionally biased region" description="Low complexity" evidence="1">
    <location>
        <begin position="237"/>
        <end position="259"/>
    </location>
</feature>
<dbReference type="RefSeq" id="WP_072784945.1">
    <property type="nucleotide sequence ID" value="NZ_FRCX01000005.1"/>
</dbReference>
<feature type="compositionally biased region" description="Polar residues" evidence="1">
    <location>
        <begin position="66"/>
        <end position="80"/>
    </location>
</feature>
<keyword evidence="3" id="KW-1185">Reference proteome</keyword>
<reference evidence="3" key="1">
    <citation type="submission" date="2016-11" db="EMBL/GenBank/DDBJ databases">
        <authorList>
            <person name="Varghese N."/>
            <person name="Submissions S."/>
        </authorList>
    </citation>
    <scope>NUCLEOTIDE SEQUENCE [LARGE SCALE GENOMIC DNA]</scope>
    <source>
        <strain evidence="3">Sac-22</strain>
    </source>
</reference>
<feature type="compositionally biased region" description="Low complexity" evidence="1">
    <location>
        <begin position="96"/>
        <end position="112"/>
    </location>
</feature>
<feature type="region of interest" description="Disordered" evidence="1">
    <location>
        <begin position="211"/>
        <end position="259"/>
    </location>
</feature>
<protein>
    <submittedName>
        <fullName evidence="2">Uncharacterized protein</fullName>
    </submittedName>
</protein>